<dbReference type="AlphaFoldDB" id="A0A9P9IXF2"/>
<evidence type="ECO:0000313" key="4">
    <source>
        <dbReference type="EMBL" id="KAH7135781.1"/>
    </source>
</evidence>
<name>A0A9P9IXF2_9PLEO</name>
<dbReference type="InterPro" id="IPR002347">
    <property type="entry name" value="SDR_fam"/>
</dbReference>
<dbReference type="PROSITE" id="PS00061">
    <property type="entry name" value="ADH_SHORT"/>
    <property type="match status" value="1"/>
</dbReference>
<dbReference type="PANTHER" id="PTHR43544:SF32">
    <property type="entry name" value="CHAIN DEHYDROGENASE, PUTATIVE (AFU_ORTHOLOGUE AFUA_5G01530)-RELATED"/>
    <property type="match status" value="1"/>
</dbReference>
<dbReference type="GO" id="GO:0005737">
    <property type="term" value="C:cytoplasm"/>
    <property type="evidence" value="ECO:0007669"/>
    <property type="project" value="TreeGrafter"/>
</dbReference>
<dbReference type="InterPro" id="IPR036291">
    <property type="entry name" value="NAD(P)-bd_dom_sf"/>
</dbReference>
<comment type="similarity">
    <text evidence="1 3">Belongs to the short-chain dehydrogenases/reductases (SDR) family.</text>
</comment>
<keyword evidence="5" id="KW-1185">Reference proteome</keyword>
<dbReference type="SUPFAM" id="SSF51735">
    <property type="entry name" value="NAD(P)-binding Rossmann-fold domains"/>
    <property type="match status" value="1"/>
</dbReference>
<gene>
    <name evidence="4" type="ORF">B0J11DRAFT_169876</name>
</gene>
<dbReference type="GO" id="GO:0016491">
    <property type="term" value="F:oxidoreductase activity"/>
    <property type="evidence" value="ECO:0007669"/>
    <property type="project" value="TreeGrafter"/>
</dbReference>
<dbReference type="Gene3D" id="3.40.50.720">
    <property type="entry name" value="NAD(P)-binding Rossmann-like Domain"/>
    <property type="match status" value="1"/>
</dbReference>
<dbReference type="Pfam" id="PF00106">
    <property type="entry name" value="adh_short"/>
    <property type="match status" value="1"/>
</dbReference>
<proteinExistence type="inferred from homology"/>
<accession>A0A9P9IXF2</accession>
<evidence type="ECO:0000313" key="5">
    <source>
        <dbReference type="Proteomes" id="UP000700596"/>
    </source>
</evidence>
<dbReference type="PRINTS" id="PR00080">
    <property type="entry name" value="SDRFAMILY"/>
</dbReference>
<dbReference type="InterPro" id="IPR051468">
    <property type="entry name" value="Fungal_SecMetab_SDRs"/>
</dbReference>
<evidence type="ECO:0000256" key="2">
    <source>
        <dbReference type="ARBA" id="ARBA00022857"/>
    </source>
</evidence>
<evidence type="ECO:0000256" key="3">
    <source>
        <dbReference type="RuleBase" id="RU000363"/>
    </source>
</evidence>
<dbReference type="EMBL" id="JAGMWT010000002">
    <property type="protein sequence ID" value="KAH7135781.1"/>
    <property type="molecule type" value="Genomic_DNA"/>
</dbReference>
<reference evidence="4" key="1">
    <citation type="journal article" date="2021" name="Nat. Commun.">
        <title>Genetic determinants of endophytism in the Arabidopsis root mycobiome.</title>
        <authorList>
            <person name="Mesny F."/>
            <person name="Miyauchi S."/>
            <person name="Thiergart T."/>
            <person name="Pickel B."/>
            <person name="Atanasova L."/>
            <person name="Karlsson M."/>
            <person name="Huettel B."/>
            <person name="Barry K.W."/>
            <person name="Haridas S."/>
            <person name="Chen C."/>
            <person name="Bauer D."/>
            <person name="Andreopoulos W."/>
            <person name="Pangilinan J."/>
            <person name="LaButti K."/>
            <person name="Riley R."/>
            <person name="Lipzen A."/>
            <person name="Clum A."/>
            <person name="Drula E."/>
            <person name="Henrissat B."/>
            <person name="Kohler A."/>
            <person name="Grigoriev I.V."/>
            <person name="Martin F.M."/>
            <person name="Hacquard S."/>
        </authorList>
    </citation>
    <scope>NUCLEOTIDE SEQUENCE</scope>
    <source>
        <strain evidence="4">MPI-CAGE-CH-0243</strain>
    </source>
</reference>
<keyword evidence="2" id="KW-0521">NADP</keyword>
<protein>
    <submittedName>
        <fullName evidence="4">Carbonyl reductase</fullName>
    </submittedName>
</protein>
<dbReference type="PANTHER" id="PTHR43544">
    <property type="entry name" value="SHORT-CHAIN DEHYDROGENASE/REDUCTASE"/>
    <property type="match status" value="1"/>
</dbReference>
<dbReference type="OrthoDB" id="191139at2759"/>
<sequence>MALNQVPVVLITGATQGVGYSLAQILSQSKNPYHVLVGARNAERGAEAVSKLNATKTNSDSTVSVIEIDVCSDSSIQAAADKVSKDHGRLDILVNNAGVVWGENQSTSKREDWQTIFNTNVFGPLQTTTVFTPLLQKSSDAKLVVVSTSMGSIGVTESLPPHPLGLGMAPYSASKAAVNLLLVQWSKSLEGVRVWGIDPGLCATNFGGSFTLDNGRDAKEGADIVRQCIEGERDDFVGKVVFDEGGKSGARPW</sequence>
<evidence type="ECO:0000256" key="1">
    <source>
        <dbReference type="ARBA" id="ARBA00006484"/>
    </source>
</evidence>
<dbReference type="Proteomes" id="UP000700596">
    <property type="component" value="Unassembled WGS sequence"/>
</dbReference>
<dbReference type="PRINTS" id="PR00081">
    <property type="entry name" value="GDHRDH"/>
</dbReference>
<comment type="caution">
    <text evidence="4">The sequence shown here is derived from an EMBL/GenBank/DDBJ whole genome shotgun (WGS) entry which is preliminary data.</text>
</comment>
<dbReference type="GO" id="GO:0019748">
    <property type="term" value="P:secondary metabolic process"/>
    <property type="evidence" value="ECO:0007669"/>
    <property type="project" value="TreeGrafter"/>
</dbReference>
<dbReference type="InterPro" id="IPR020904">
    <property type="entry name" value="Sc_DH/Rdtase_CS"/>
</dbReference>
<organism evidence="4 5">
    <name type="scientific">Dendryphion nanum</name>
    <dbReference type="NCBI Taxonomy" id="256645"/>
    <lineage>
        <taxon>Eukaryota</taxon>
        <taxon>Fungi</taxon>
        <taxon>Dikarya</taxon>
        <taxon>Ascomycota</taxon>
        <taxon>Pezizomycotina</taxon>
        <taxon>Dothideomycetes</taxon>
        <taxon>Pleosporomycetidae</taxon>
        <taxon>Pleosporales</taxon>
        <taxon>Torulaceae</taxon>
        <taxon>Dendryphion</taxon>
    </lineage>
</organism>